<sequence length="368" mass="38873">MGDPDPGLFGAPPRIPSAEGLPGWAHSPGFARDGSGFALLASCVGDPAAPENGFCRQHVAVLDAGAREWVLRRSPLPRVSGTDGISSDLVVLGPGRALIEEGGAEPGARTWFTKDGGRTWRAGDRRTVGTILEIPVGAVLGTDCAVPSGALPDDCVRQRLVVVSPQDGRRRALARVPLLGASPRPQEQPEPDGSWWVSGTDPLSGRAAVAVSRDGGRGWTVTRLPSPTASPGWYTAVAVGRDAVYAAEMGELTGGEPVKNPMRALHRSVDGGRTWQRMWTTGPGEQPRSVLGLPVPGPGGRVEIGTELSEYRSVDGGRTFARLGDGTHHIRRTPLGLLREASRCRFALTEDGVRWSEFRLACEDPVGG</sequence>
<feature type="region of interest" description="Disordered" evidence="1">
    <location>
        <begin position="1"/>
        <end position="21"/>
    </location>
</feature>
<dbReference type="SUPFAM" id="SSF110296">
    <property type="entry name" value="Oligoxyloglucan reducing end-specific cellobiohydrolase"/>
    <property type="match status" value="1"/>
</dbReference>
<evidence type="ECO:0000313" key="3">
    <source>
        <dbReference type="Proteomes" id="UP001622594"/>
    </source>
</evidence>
<dbReference type="GO" id="GO:0016787">
    <property type="term" value="F:hydrolase activity"/>
    <property type="evidence" value="ECO:0007669"/>
    <property type="project" value="UniProtKB-KW"/>
</dbReference>
<dbReference type="Proteomes" id="UP001622594">
    <property type="component" value="Chromosome"/>
</dbReference>
<evidence type="ECO:0000256" key="1">
    <source>
        <dbReference type="SAM" id="MobiDB-lite"/>
    </source>
</evidence>
<proteinExistence type="predicted"/>
<name>A0ABZ1LD07_9ACTN</name>
<dbReference type="CDD" id="cd15482">
    <property type="entry name" value="Sialidase_non-viral"/>
    <property type="match status" value="1"/>
</dbReference>
<keyword evidence="3" id="KW-1185">Reference proteome</keyword>
<accession>A0ABZ1LD07</accession>
<organism evidence="2 3">
    <name type="scientific">Streptomyces zaomyceticus</name>
    <dbReference type="NCBI Taxonomy" id="68286"/>
    <lineage>
        <taxon>Bacteria</taxon>
        <taxon>Bacillati</taxon>
        <taxon>Actinomycetota</taxon>
        <taxon>Actinomycetes</taxon>
        <taxon>Kitasatosporales</taxon>
        <taxon>Streptomycetaceae</taxon>
        <taxon>Streptomyces</taxon>
    </lineage>
</organism>
<keyword evidence="2" id="KW-0378">Hydrolase</keyword>
<protein>
    <submittedName>
        <fullName evidence="2">Glycoside hydrolase</fullName>
    </submittedName>
</protein>
<dbReference type="EMBL" id="CP108188">
    <property type="protein sequence ID" value="WTR71724.1"/>
    <property type="molecule type" value="Genomic_DNA"/>
</dbReference>
<evidence type="ECO:0000313" key="2">
    <source>
        <dbReference type="EMBL" id="WTR71724.1"/>
    </source>
</evidence>
<dbReference type="InterPro" id="IPR015943">
    <property type="entry name" value="WD40/YVTN_repeat-like_dom_sf"/>
</dbReference>
<gene>
    <name evidence="2" type="ORF">OG814_21795</name>
</gene>
<dbReference type="Gene3D" id="2.130.10.10">
    <property type="entry name" value="YVTN repeat-like/Quinoprotein amine dehydrogenase"/>
    <property type="match status" value="1"/>
</dbReference>
<reference evidence="2 3" key="1">
    <citation type="submission" date="2022-10" db="EMBL/GenBank/DDBJ databases">
        <title>The complete genomes of actinobacterial strains from the NBC collection.</title>
        <authorList>
            <person name="Joergensen T.S."/>
            <person name="Alvarez Arevalo M."/>
            <person name="Sterndorff E.B."/>
            <person name="Faurdal D."/>
            <person name="Vuksanovic O."/>
            <person name="Mourched A.-S."/>
            <person name="Charusanti P."/>
            <person name="Shaw S."/>
            <person name="Blin K."/>
            <person name="Weber T."/>
        </authorList>
    </citation>
    <scope>NUCLEOTIDE SEQUENCE [LARGE SCALE GENOMIC DNA]</scope>
    <source>
        <strain evidence="2 3">NBC_00123</strain>
    </source>
</reference>
<dbReference type="RefSeq" id="WP_327162763.1">
    <property type="nucleotide sequence ID" value="NZ_CP108188.1"/>
</dbReference>